<reference evidence="1" key="1">
    <citation type="submission" date="2021-08" db="EMBL/GenBank/DDBJ databases">
        <title>The first chromosome-level gecko genome reveals the dynamic sex chromosomes of Neotropical dwarf geckos (Sphaerodactylidae: Sphaerodactylus).</title>
        <authorList>
            <person name="Pinto B.J."/>
            <person name="Keating S.E."/>
            <person name="Gamble T."/>
        </authorList>
    </citation>
    <scope>NUCLEOTIDE SEQUENCE</scope>
    <source>
        <strain evidence="1">TG3544</strain>
    </source>
</reference>
<protein>
    <submittedName>
        <fullName evidence="1">Uncharacterized protein</fullName>
    </submittedName>
</protein>
<proteinExistence type="predicted"/>
<organism evidence="1 2">
    <name type="scientific">Sphaerodactylus townsendi</name>
    <dbReference type="NCBI Taxonomy" id="933632"/>
    <lineage>
        <taxon>Eukaryota</taxon>
        <taxon>Metazoa</taxon>
        <taxon>Chordata</taxon>
        <taxon>Craniata</taxon>
        <taxon>Vertebrata</taxon>
        <taxon>Euteleostomi</taxon>
        <taxon>Lepidosauria</taxon>
        <taxon>Squamata</taxon>
        <taxon>Bifurcata</taxon>
        <taxon>Gekkota</taxon>
        <taxon>Sphaerodactylidae</taxon>
        <taxon>Sphaerodactylus</taxon>
    </lineage>
</organism>
<sequence>MAGYLYETLSADGGGMDPYYRFNDLAYRWISLDNWTYSREFQTPFDVSTWQKVSLIFEGVDTVAEIVVNNLTVGRTNNMFNRYSFDITDVIREVNAIQVQFLSAVWYAAEQSKNHHAYRVPPECPPPVQKGQCHVNFIRKISE</sequence>
<evidence type="ECO:0000313" key="2">
    <source>
        <dbReference type="Proteomes" id="UP000827872"/>
    </source>
</evidence>
<keyword evidence="2" id="KW-1185">Reference proteome</keyword>
<name>A0ACB8E8V3_9SAUR</name>
<dbReference type="EMBL" id="CM037623">
    <property type="protein sequence ID" value="KAH7988696.1"/>
    <property type="molecule type" value="Genomic_DNA"/>
</dbReference>
<dbReference type="Proteomes" id="UP000827872">
    <property type="component" value="Linkage Group LG10"/>
</dbReference>
<accession>A0ACB8E8V3</accession>
<gene>
    <name evidence="1" type="ORF">K3G42_020625</name>
</gene>
<comment type="caution">
    <text evidence="1">The sequence shown here is derived from an EMBL/GenBank/DDBJ whole genome shotgun (WGS) entry which is preliminary data.</text>
</comment>
<evidence type="ECO:0000313" key="1">
    <source>
        <dbReference type="EMBL" id="KAH7988696.1"/>
    </source>
</evidence>